<proteinExistence type="predicted"/>
<reference evidence="1 2" key="1">
    <citation type="submission" date="2021-01" db="EMBL/GenBank/DDBJ databases">
        <title>Whole genome shotgun sequence of Planobispora siamensis NBRC 107568.</title>
        <authorList>
            <person name="Komaki H."/>
            <person name="Tamura T."/>
        </authorList>
    </citation>
    <scope>NUCLEOTIDE SEQUENCE [LARGE SCALE GENOMIC DNA]</scope>
    <source>
        <strain evidence="1 2">NBRC 107568</strain>
    </source>
</reference>
<evidence type="ECO:0000313" key="2">
    <source>
        <dbReference type="Proteomes" id="UP000619788"/>
    </source>
</evidence>
<evidence type="ECO:0000313" key="1">
    <source>
        <dbReference type="EMBL" id="GIH97422.1"/>
    </source>
</evidence>
<dbReference type="RefSeq" id="WP_204069427.1">
    <property type="nucleotide sequence ID" value="NZ_BOOJ01000084.1"/>
</dbReference>
<organism evidence="1 2">
    <name type="scientific">Planobispora siamensis</name>
    <dbReference type="NCBI Taxonomy" id="936338"/>
    <lineage>
        <taxon>Bacteria</taxon>
        <taxon>Bacillati</taxon>
        <taxon>Actinomycetota</taxon>
        <taxon>Actinomycetes</taxon>
        <taxon>Streptosporangiales</taxon>
        <taxon>Streptosporangiaceae</taxon>
        <taxon>Planobispora</taxon>
    </lineage>
</organism>
<protein>
    <submittedName>
        <fullName evidence="1">Uncharacterized protein</fullName>
    </submittedName>
</protein>
<comment type="caution">
    <text evidence="1">The sequence shown here is derived from an EMBL/GenBank/DDBJ whole genome shotgun (WGS) entry which is preliminary data.</text>
</comment>
<accession>A0A8J3SR88</accession>
<gene>
    <name evidence="1" type="ORF">Psi01_80520</name>
</gene>
<name>A0A8J3SR88_9ACTN</name>
<dbReference type="Proteomes" id="UP000619788">
    <property type="component" value="Unassembled WGS sequence"/>
</dbReference>
<sequence>MRGDDEQLLGGLISAHHLACMQAIPALVAGYAGLAGFTDTVLYVADLQRRVPVPVPLPAQHDAGGRPLQRIRIDATMAGRAFRGLPIVQARPTDQIGRCEEAGAVSALSGHGPRRRWLPLLDGTPAPETLRRLIQTLLEHQHDHLDDDATVLLVEWQSQHHRQLLP</sequence>
<dbReference type="EMBL" id="BOOJ01000084">
    <property type="protein sequence ID" value="GIH97422.1"/>
    <property type="molecule type" value="Genomic_DNA"/>
</dbReference>
<keyword evidence="2" id="KW-1185">Reference proteome</keyword>
<dbReference type="AlphaFoldDB" id="A0A8J3SR88"/>